<keyword evidence="10" id="KW-1185">Reference proteome</keyword>
<proteinExistence type="predicted"/>
<dbReference type="Gene3D" id="1.20.1250.20">
    <property type="entry name" value="MFS general substrate transporter like domains"/>
    <property type="match status" value="2"/>
</dbReference>
<keyword evidence="4 7" id="KW-0472">Membrane</keyword>
<feature type="transmembrane region" description="Helical" evidence="7">
    <location>
        <begin position="84"/>
        <end position="103"/>
    </location>
</feature>
<evidence type="ECO:0000256" key="1">
    <source>
        <dbReference type="ARBA" id="ARBA00004651"/>
    </source>
</evidence>
<name>A0ABY4Q7Z4_9ACTN</name>
<dbReference type="RefSeq" id="WP_249592604.1">
    <property type="nucleotide sequence ID" value="NZ_BAAAQL010000038.1"/>
</dbReference>
<feature type="transmembrane region" description="Helical" evidence="7">
    <location>
        <begin position="344"/>
        <end position="362"/>
    </location>
</feature>
<feature type="transmembrane region" description="Helical" evidence="7">
    <location>
        <begin position="274"/>
        <end position="296"/>
    </location>
</feature>
<dbReference type="InterPro" id="IPR011701">
    <property type="entry name" value="MFS"/>
</dbReference>
<evidence type="ECO:0000256" key="4">
    <source>
        <dbReference type="ARBA" id="ARBA00023136"/>
    </source>
</evidence>
<dbReference type="Pfam" id="PF07690">
    <property type="entry name" value="MFS_1"/>
    <property type="match status" value="1"/>
</dbReference>
<keyword evidence="2 7" id="KW-0812">Transmembrane</keyword>
<feature type="transmembrane region" description="Helical" evidence="7">
    <location>
        <begin position="316"/>
        <end position="337"/>
    </location>
</feature>
<reference evidence="9 10" key="1">
    <citation type="submission" date="2022-05" db="EMBL/GenBank/DDBJ databases">
        <authorList>
            <person name="Zhou X."/>
            <person name="Li K."/>
            <person name="Man Y."/>
        </authorList>
    </citation>
    <scope>NUCLEOTIDE SEQUENCE [LARGE SCALE GENOMIC DNA]</scope>
    <source>
        <strain evidence="9 10">MS405</strain>
    </source>
</reference>
<evidence type="ECO:0000256" key="5">
    <source>
        <dbReference type="ARBA" id="ARBA00023251"/>
    </source>
</evidence>
<feature type="transmembrane region" description="Helical" evidence="7">
    <location>
        <begin position="204"/>
        <end position="221"/>
    </location>
</feature>
<evidence type="ECO:0000256" key="7">
    <source>
        <dbReference type="SAM" id="Phobius"/>
    </source>
</evidence>
<feature type="transmembrane region" description="Helical" evidence="7">
    <location>
        <begin position="227"/>
        <end position="250"/>
    </location>
</feature>
<evidence type="ECO:0000313" key="9">
    <source>
        <dbReference type="EMBL" id="UQT61272.1"/>
    </source>
</evidence>
<comment type="subcellular location">
    <subcellularLocation>
        <location evidence="1">Cell membrane</location>
        <topology evidence="1">Multi-pass membrane protein</topology>
    </subcellularLocation>
</comment>
<dbReference type="EMBL" id="CP097289">
    <property type="protein sequence ID" value="UQT61272.1"/>
    <property type="molecule type" value="Genomic_DNA"/>
</dbReference>
<protein>
    <submittedName>
        <fullName evidence="9">MFS transporter</fullName>
    </submittedName>
</protein>
<accession>A0ABY4Q7Z4</accession>
<dbReference type="PANTHER" id="PTHR42718:SF35">
    <property type="entry name" value="BLL0718 PROTEIN"/>
    <property type="match status" value="1"/>
</dbReference>
<dbReference type="Proteomes" id="UP000829992">
    <property type="component" value="Chromosome"/>
</dbReference>
<dbReference type="PANTHER" id="PTHR42718">
    <property type="entry name" value="MAJOR FACILITATOR SUPERFAMILY MULTIDRUG TRANSPORTER MFSC"/>
    <property type="match status" value="1"/>
</dbReference>
<gene>
    <name evidence="9" type="ORF">M4V62_42840</name>
</gene>
<feature type="transmembrane region" description="Helical" evidence="7">
    <location>
        <begin position="413"/>
        <end position="432"/>
    </location>
</feature>
<dbReference type="InterPro" id="IPR036259">
    <property type="entry name" value="MFS_trans_sf"/>
</dbReference>
<sequence>MRAPGGTQEVAAPRVTAVVGLLVVFELVSGFLQGSGPALVPAVQDWQSISASQAQWYMAVQFLAAAVGVPVFGRLGDLYGHRRLIRVALACVAVGTVLVALAPNLTVLLVGRALMGPLAALLPLEIGLVRDRLDLEGARRAVGLLVGALTLGSLLGHSLAGPLLELTGGVQATLCVLAAIACACLALSYCAIPESRTRAPGRMDWTGALLLGLALLLFLGTTARGQAWGWTSPLTLGGLAISLSLLAWWVRLERGRPHALVDVRTVAHPRSAPYYISGFVFGAVMLGGQAVAISYLAASPADEGYGFGLTTWEISAWGAVPHVLAFAGASLVAKVAAHTGYRRVLLLAFTLMAAGSGGLIAAHTTLPLFALASAVAGFGMGLAMGGLPTLIAERSTTDRTASATAVYNNLKTLGGSVAGAGSAVILGSLVVGDTDVPALSAYLTIWGLSALLCVGALILQALTNRQADDSGTARNPGPLDRNTSPRWNAGSQGGTT</sequence>
<feature type="region of interest" description="Disordered" evidence="6">
    <location>
        <begin position="468"/>
        <end position="496"/>
    </location>
</feature>
<evidence type="ECO:0000256" key="2">
    <source>
        <dbReference type="ARBA" id="ARBA00022692"/>
    </source>
</evidence>
<keyword evidence="5" id="KW-0046">Antibiotic resistance</keyword>
<feature type="transmembrane region" description="Helical" evidence="7">
    <location>
        <begin position="438"/>
        <end position="459"/>
    </location>
</feature>
<feature type="domain" description="Major facilitator superfamily (MFS) profile" evidence="8">
    <location>
        <begin position="18"/>
        <end position="467"/>
    </location>
</feature>
<dbReference type="PROSITE" id="PS50850">
    <property type="entry name" value="MFS"/>
    <property type="match status" value="1"/>
</dbReference>
<keyword evidence="3 7" id="KW-1133">Transmembrane helix</keyword>
<organism evidence="9 10">
    <name type="scientific">Streptomyces durmitorensis</name>
    <dbReference type="NCBI Taxonomy" id="319947"/>
    <lineage>
        <taxon>Bacteria</taxon>
        <taxon>Bacillati</taxon>
        <taxon>Actinomycetota</taxon>
        <taxon>Actinomycetes</taxon>
        <taxon>Kitasatosporales</taxon>
        <taxon>Streptomycetaceae</taxon>
        <taxon>Streptomyces</taxon>
    </lineage>
</organism>
<dbReference type="InterPro" id="IPR020846">
    <property type="entry name" value="MFS_dom"/>
</dbReference>
<evidence type="ECO:0000259" key="8">
    <source>
        <dbReference type="PROSITE" id="PS50850"/>
    </source>
</evidence>
<evidence type="ECO:0000313" key="10">
    <source>
        <dbReference type="Proteomes" id="UP000829992"/>
    </source>
</evidence>
<feature type="transmembrane region" description="Helical" evidence="7">
    <location>
        <begin position="54"/>
        <end position="72"/>
    </location>
</feature>
<feature type="transmembrane region" description="Helical" evidence="7">
    <location>
        <begin position="368"/>
        <end position="392"/>
    </location>
</feature>
<feature type="compositionally biased region" description="Polar residues" evidence="6">
    <location>
        <begin position="481"/>
        <end position="490"/>
    </location>
</feature>
<evidence type="ECO:0000256" key="3">
    <source>
        <dbReference type="ARBA" id="ARBA00022989"/>
    </source>
</evidence>
<evidence type="ECO:0000256" key="6">
    <source>
        <dbReference type="SAM" id="MobiDB-lite"/>
    </source>
</evidence>
<feature type="transmembrane region" description="Helical" evidence="7">
    <location>
        <begin position="12"/>
        <end position="34"/>
    </location>
</feature>
<feature type="transmembrane region" description="Helical" evidence="7">
    <location>
        <begin position="141"/>
        <end position="164"/>
    </location>
</feature>
<feature type="transmembrane region" description="Helical" evidence="7">
    <location>
        <begin position="109"/>
        <end position="129"/>
    </location>
</feature>
<feature type="transmembrane region" description="Helical" evidence="7">
    <location>
        <begin position="170"/>
        <end position="192"/>
    </location>
</feature>
<dbReference type="SUPFAM" id="SSF103473">
    <property type="entry name" value="MFS general substrate transporter"/>
    <property type="match status" value="2"/>
</dbReference>